<gene>
    <name evidence="1" type="ORF">FEM48_Zijuj01G0102200</name>
</gene>
<dbReference type="AlphaFoldDB" id="A0A978W0N3"/>
<evidence type="ECO:0000313" key="1">
    <source>
        <dbReference type="EMBL" id="KAH7545517.1"/>
    </source>
</evidence>
<evidence type="ECO:0000313" key="2">
    <source>
        <dbReference type="Proteomes" id="UP000813462"/>
    </source>
</evidence>
<dbReference type="EMBL" id="JAEACU010000001">
    <property type="protein sequence ID" value="KAH7545517.1"/>
    <property type="molecule type" value="Genomic_DNA"/>
</dbReference>
<name>A0A978W0N3_ZIZJJ</name>
<sequence length="170" mass="19001">MFTAVGCDTYATVSGYRGEREYITGCMFSCKFNDTITSATRSCSGVGCWQTPIPSGLKNMTSLSSDKNHTFVYDFNPCSYVFVVKDGKFNFSKDSFRDLICTEKVPIVFNLATGEESCEKQRRVVTWHARGIPPSVWKPAMALVTFASVCLVMKEIHTFQTVEMGQLGYN</sequence>
<organism evidence="1 2">
    <name type="scientific">Ziziphus jujuba var. spinosa</name>
    <dbReference type="NCBI Taxonomy" id="714518"/>
    <lineage>
        <taxon>Eukaryota</taxon>
        <taxon>Viridiplantae</taxon>
        <taxon>Streptophyta</taxon>
        <taxon>Embryophyta</taxon>
        <taxon>Tracheophyta</taxon>
        <taxon>Spermatophyta</taxon>
        <taxon>Magnoliopsida</taxon>
        <taxon>eudicotyledons</taxon>
        <taxon>Gunneridae</taxon>
        <taxon>Pentapetalae</taxon>
        <taxon>rosids</taxon>
        <taxon>fabids</taxon>
        <taxon>Rosales</taxon>
        <taxon>Rhamnaceae</taxon>
        <taxon>Paliureae</taxon>
        <taxon>Ziziphus</taxon>
    </lineage>
</organism>
<reference evidence="1" key="1">
    <citation type="journal article" date="2021" name="Front. Plant Sci.">
        <title>Chromosome-Scale Genome Assembly for Chinese Sour Jujube and Insights Into Its Genome Evolution and Domestication Signature.</title>
        <authorList>
            <person name="Shen L.-Y."/>
            <person name="Luo H."/>
            <person name="Wang X.-L."/>
            <person name="Wang X.-M."/>
            <person name="Qiu X.-J."/>
            <person name="Liu H."/>
            <person name="Zhou S.-S."/>
            <person name="Jia K.-H."/>
            <person name="Nie S."/>
            <person name="Bao Y.-T."/>
            <person name="Zhang R.-G."/>
            <person name="Yun Q.-Z."/>
            <person name="Chai Y.-H."/>
            <person name="Lu J.-Y."/>
            <person name="Li Y."/>
            <person name="Zhao S.-W."/>
            <person name="Mao J.-F."/>
            <person name="Jia S.-G."/>
            <person name="Mao Y.-M."/>
        </authorList>
    </citation>
    <scope>NUCLEOTIDE SEQUENCE</scope>
    <source>
        <strain evidence="1">AT0</strain>
        <tissue evidence="1">Leaf</tissue>
    </source>
</reference>
<comment type="caution">
    <text evidence="1">The sequence shown here is derived from an EMBL/GenBank/DDBJ whole genome shotgun (WGS) entry which is preliminary data.</text>
</comment>
<accession>A0A978W0N3</accession>
<dbReference type="PANTHER" id="PTHR33491">
    <property type="entry name" value="OSJNBA0016N04.9 PROTEIN"/>
    <property type="match status" value="1"/>
</dbReference>
<proteinExistence type="predicted"/>
<dbReference type="Proteomes" id="UP000813462">
    <property type="component" value="Unassembled WGS sequence"/>
</dbReference>
<protein>
    <submittedName>
        <fullName evidence="1">Uncharacterized protein</fullName>
    </submittedName>
</protein>